<organism evidence="2 3">
    <name type="scientific">Plenodomus tracheiphilus IPT5</name>
    <dbReference type="NCBI Taxonomy" id="1408161"/>
    <lineage>
        <taxon>Eukaryota</taxon>
        <taxon>Fungi</taxon>
        <taxon>Dikarya</taxon>
        <taxon>Ascomycota</taxon>
        <taxon>Pezizomycotina</taxon>
        <taxon>Dothideomycetes</taxon>
        <taxon>Pleosporomycetidae</taxon>
        <taxon>Pleosporales</taxon>
        <taxon>Pleosporineae</taxon>
        <taxon>Leptosphaeriaceae</taxon>
        <taxon>Plenodomus</taxon>
    </lineage>
</organism>
<evidence type="ECO:0000313" key="3">
    <source>
        <dbReference type="Proteomes" id="UP000799423"/>
    </source>
</evidence>
<sequence length="671" mass="75056">LKISRNMAAEMLYTGYARIIRASNATQKEINRHDAPGARTAVAAPVSKTYQSTGVQTQPLCDGSQFFEIFGRNPLVTEVGTAAIGRYEIAGGASLYNHEYGQPFAAEPSGDSRPEGIDAAFQTIPYRDAVRCITKAKVKATMMVNRYRKVAEEAGVRVFAESKAENVIHSEQFTPLVTLNAEGNAKNGDLGSLFLPNIYGEEITQLTEHTLKPPRSPDSELQARLIVDIHLQHVIPSLAPSLREDVPSPESKEDYGEVYNEAQWAAEYEKRFLGDGGRGDGVPPTAFIVHDPSSFPVPTEPSKRKRAIDNERHTSQTSRKRTKRSPSPNRIKQQTPHSQQYRAKRNPVVSRHREELRECKSSTAEVPIHNPIAFKSSLKFDNIPRGPRKDRERTATNLACTPRRRSASPRRDDYEQRHRSRSPATHDSKPRRDRGAHRNEVAQEGDSVRDKHRSSRDYNARRDDHVTELQTPVSKKLPHASNTPGILTNPAFNTPRTQISIHQSTSPGHAHGPTHNNISTPTPTTQTQRKQQTPTHNHSTHHTPHTLNPSPAPRKPTTKPPTPTPLNPPTPLNTTPSIPQNLMHLARLAENRRRERAHASLSVEPAVSPRHQRTQNTSTASSRVDKTYRTPSKDGVHKQEERKTSGLERRMPSAPRPRRDARSLINRWLGA</sequence>
<reference evidence="2" key="1">
    <citation type="submission" date="2020-01" db="EMBL/GenBank/DDBJ databases">
        <authorList>
            <consortium name="DOE Joint Genome Institute"/>
            <person name="Haridas S."/>
            <person name="Albert R."/>
            <person name="Binder M."/>
            <person name="Bloem J."/>
            <person name="Labutti K."/>
            <person name="Salamov A."/>
            <person name="Andreopoulos B."/>
            <person name="Baker S.E."/>
            <person name="Barry K."/>
            <person name="Bills G."/>
            <person name="Bluhm B.H."/>
            <person name="Cannon C."/>
            <person name="Castanera R."/>
            <person name="Culley D.E."/>
            <person name="Daum C."/>
            <person name="Ezra D."/>
            <person name="Gonzalez J.B."/>
            <person name="Henrissat B."/>
            <person name="Kuo A."/>
            <person name="Liang C."/>
            <person name="Lipzen A."/>
            <person name="Lutzoni F."/>
            <person name="Magnuson J."/>
            <person name="Mondo S."/>
            <person name="Nolan M."/>
            <person name="Ohm R."/>
            <person name="Pangilinan J."/>
            <person name="Park H.-J."/>
            <person name="Ramirez L."/>
            <person name="Alfaro M."/>
            <person name="Sun H."/>
            <person name="Tritt A."/>
            <person name="Yoshinaga Y."/>
            <person name="Zwiers L.-H."/>
            <person name="Turgeon B.G."/>
            <person name="Goodwin S.B."/>
            <person name="Spatafora J.W."/>
            <person name="Crous P.W."/>
            <person name="Grigoriev I.V."/>
        </authorList>
    </citation>
    <scope>NUCLEOTIDE SEQUENCE</scope>
    <source>
        <strain evidence="2">IPT5</strain>
    </source>
</reference>
<feature type="compositionally biased region" description="Pro residues" evidence="1">
    <location>
        <begin position="550"/>
        <end position="571"/>
    </location>
</feature>
<feature type="compositionally biased region" description="Basic and acidic residues" evidence="1">
    <location>
        <begin position="436"/>
        <end position="467"/>
    </location>
</feature>
<name>A0A6A7B1Q9_9PLEO</name>
<evidence type="ECO:0000256" key="1">
    <source>
        <dbReference type="SAM" id="MobiDB-lite"/>
    </source>
</evidence>
<dbReference type="Proteomes" id="UP000799423">
    <property type="component" value="Unassembled WGS sequence"/>
</dbReference>
<protein>
    <submittedName>
        <fullName evidence="2">Uncharacterized protein</fullName>
    </submittedName>
</protein>
<keyword evidence="3" id="KW-1185">Reference proteome</keyword>
<feature type="region of interest" description="Disordered" evidence="1">
    <location>
        <begin position="592"/>
        <end position="671"/>
    </location>
</feature>
<evidence type="ECO:0000313" key="2">
    <source>
        <dbReference type="EMBL" id="KAF2848607.1"/>
    </source>
</evidence>
<dbReference type="OrthoDB" id="3693838at2759"/>
<feature type="non-terminal residue" evidence="2">
    <location>
        <position position="1"/>
    </location>
</feature>
<feature type="compositionally biased region" description="Polar residues" evidence="1">
    <location>
        <begin position="325"/>
        <end position="341"/>
    </location>
</feature>
<dbReference type="AlphaFoldDB" id="A0A6A7B1Q9"/>
<proteinExistence type="predicted"/>
<feature type="region of interest" description="Disordered" evidence="1">
    <location>
        <begin position="275"/>
        <end position="578"/>
    </location>
</feature>
<gene>
    <name evidence="2" type="ORF">T440DRAFT_400707</name>
</gene>
<feature type="compositionally biased region" description="Basic and acidic residues" evidence="1">
    <location>
        <begin position="623"/>
        <end position="662"/>
    </location>
</feature>
<accession>A0A6A7B1Q9</accession>
<feature type="compositionally biased region" description="Basic and acidic residues" evidence="1">
    <location>
        <begin position="351"/>
        <end position="360"/>
    </location>
</feature>
<dbReference type="EMBL" id="MU006316">
    <property type="protein sequence ID" value="KAF2848607.1"/>
    <property type="molecule type" value="Genomic_DNA"/>
</dbReference>
<feature type="compositionally biased region" description="Polar residues" evidence="1">
    <location>
        <begin position="480"/>
        <end position="507"/>
    </location>
</feature>
<feature type="compositionally biased region" description="Low complexity" evidence="1">
    <location>
        <begin position="520"/>
        <end position="537"/>
    </location>
</feature>